<dbReference type="SUPFAM" id="SSF46689">
    <property type="entry name" value="Homeodomain-like"/>
    <property type="match status" value="1"/>
</dbReference>
<evidence type="ECO:0000313" key="7">
    <source>
        <dbReference type="Proteomes" id="UP000754495"/>
    </source>
</evidence>
<evidence type="ECO:0000259" key="5">
    <source>
        <dbReference type="PROSITE" id="PS50977"/>
    </source>
</evidence>
<accession>A0ABX0SSD6</accession>
<dbReference type="Pfam" id="PF17754">
    <property type="entry name" value="TetR_C_14"/>
    <property type="match status" value="1"/>
</dbReference>
<dbReference type="InterPro" id="IPR001647">
    <property type="entry name" value="HTH_TetR"/>
</dbReference>
<dbReference type="EMBL" id="JAANOU010000001">
    <property type="protein sequence ID" value="NIH78261.1"/>
    <property type="molecule type" value="Genomic_DNA"/>
</dbReference>
<dbReference type="InterPro" id="IPR009057">
    <property type="entry name" value="Homeodomain-like_sf"/>
</dbReference>
<dbReference type="PANTHER" id="PTHR30055:SF238">
    <property type="entry name" value="MYCOFACTOCIN BIOSYNTHESIS TRANSCRIPTIONAL REGULATOR MFTR-RELATED"/>
    <property type="match status" value="1"/>
</dbReference>
<dbReference type="Pfam" id="PF00440">
    <property type="entry name" value="TetR_N"/>
    <property type="match status" value="1"/>
</dbReference>
<evidence type="ECO:0000256" key="3">
    <source>
        <dbReference type="ARBA" id="ARBA00023163"/>
    </source>
</evidence>
<dbReference type="PRINTS" id="PR00455">
    <property type="entry name" value="HTHTETR"/>
</dbReference>
<dbReference type="Gene3D" id="1.10.357.10">
    <property type="entry name" value="Tetracycline Repressor, domain 2"/>
    <property type="match status" value="1"/>
</dbReference>
<protein>
    <submittedName>
        <fullName evidence="6">AcrR family transcriptional regulator</fullName>
    </submittedName>
</protein>
<organism evidence="6 7">
    <name type="scientific">Amycolatopsis viridis</name>
    <dbReference type="NCBI Taxonomy" id="185678"/>
    <lineage>
        <taxon>Bacteria</taxon>
        <taxon>Bacillati</taxon>
        <taxon>Actinomycetota</taxon>
        <taxon>Actinomycetes</taxon>
        <taxon>Pseudonocardiales</taxon>
        <taxon>Pseudonocardiaceae</taxon>
        <taxon>Amycolatopsis</taxon>
    </lineage>
</organism>
<name>A0ABX0SSD6_9PSEU</name>
<evidence type="ECO:0000313" key="6">
    <source>
        <dbReference type="EMBL" id="NIH78261.1"/>
    </source>
</evidence>
<evidence type="ECO:0000256" key="2">
    <source>
        <dbReference type="ARBA" id="ARBA00023125"/>
    </source>
</evidence>
<feature type="DNA-binding region" description="H-T-H motif" evidence="4">
    <location>
        <begin position="42"/>
        <end position="61"/>
    </location>
</feature>
<evidence type="ECO:0000256" key="4">
    <source>
        <dbReference type="PROSITE-ProRule" id="PRU00335"/>
    </source>
</evidence>
<comment type="caution">
    <text evidence="6">The sequence shown here is derived from an EMBL/GenBank/DDBJ whole genome shotgun (WGS) entry which is preliminary data.</text>
</comment>
<keyword evidence="1" id="KW-0805">Transcription regulation</keyword>
<evidence type="ECO:0000256" key="1">
    <source>
        <dbReference type="ARBA" id="ARBA00023015"/>
    </source>
</evidence>
<dbReference type="Proteomes" id="UP000754495">
    <property type="component" value="Unassembled WGS sequence"/>
</dbReference>
<proteinExistence type="predicted"/>
<reference evidence="6 7" key="1">
    <citation type="submission" date="2020-03" db="EMBL/GenBank/DDBJ databases">
        <title>Sequencing the genomes of 1000 actinobacteria strains.</title>
        <authorList>
            <person name="Klenk H.-P."/>
        </authorList>
    </citation>
    <scope>NUCLEOTIDE SEQUENCE [LARGE SCALE GENOMIC DNA]</scope>
    <source>
        <strain evidence="6 7">DSM 45668</strain>
    </source>
</reference>
<gene>
    <name evidence="6" type="ORF">FHX46_000791</name>
</gene>
<dbReference type="PANTHER" id="PTHR30055">
    <property type="entry name" value="HTH-TYPE TRANSCRIPTIONAL REGULATOR RUTR"/>
    <property type="match status" value="1"/>
</dbReference>
<keyword evidence="7" id="KW-1185">Reference proteome</keyword>
<keyword evidence="2 4" id="KW-0238">DNA-binding</keyword>
<dbReference type="InterPro" id="IPR041347">
    <property type="entry name" value="MftR_C"/>
</dbReference>
<dbReference type="PROSITE" id="PS50977">
    <property type="entry name" value="HTH_TETR_2"/>
    <property type="match status" value="1"/>
</dbReference>
<dbReference type="Gene3D" id="1.10.10.60">
    <property type="entry name" value="Homeodomain-like"/>
    <property type="match status" value="1"/>
</dbReference>
<dbReference type="InterPro" id="IPR050109">
    <property type="entry name" value="HTH-type_TetR-like_transc_reg"/>
</dbReference>
<keyword evidence="3" id="KW-0804">Transcription</keyword>
<feature type="domain" description="HTH tetR-type" evidence="5">
    <location>
        <begin position="19"/>
        <end position="79"/>
    </location>
</feature>
<dbReference type="RefSeq" id="WP_243871219.1">
    <property type="nucleotide sequence ID" value="NZ_JAANOU010000001.1"/>
</dbReference>
<sequence length="200" mass="22331">MTVMPTTGQPLPLRERKKLRTRQALAETAVAMFTERGFDSTTLDELVEAVEVSKRTFFRNFTSKEDVALAAVKQLWDTVLQLLAERPPSGPLLGGIKDALLTAIDRMDDHWYRQFLPTVRLIDGHPALHAHSLRYCAEVEQEMIRLLPGPPTLELRLLVEIVVAAWNVALAEWSPSGDRAQLPVLVDRTFAAIPAALALE</sequence>